<comment type="caution">
    <text evidence="1">The sequence shown here is derived from an EMBL/GenBank/DDBJ whole genome shotgun (WGS) entry which is preliminary data.</text>
</comment>
<evidence type="ECO:0000313" key="1">
    <source>
        <dbReference type="EMBL" id="GMT34677.1"/>
    </source>
</evidence>
<dbReference type="Gene3D" id="2.40.70.10">
    <property type="entry name" value="Acid Proteases"/>
    <property type="match status" value="1"/>
</dbReference>
<dbReference type="InterPro" id="IPR021109">
    <property type="entry name" value="Peptidase_aspartic_dom_sf"/>
</dbReference>
<dbReference type="Proteomes" id="UP001432322">
    <property type="component" value="Unassembled WGS sequence"/>
</dbReference>
<protein>
    <recommendedName>
        <fullName evidence="3">Peptidase A2 domain-containing protein</fullName>
    </recommendedName>
</protein>
<name>A0AAV5WY62_9BILA</name>
<evidence type="ECO:0000313" key="2">
    <source>
        <dbReference type="Proteomes" id="UP001432322"/>
    </source>
</evidence>
<evidence type="ECO:0008006" key="3">
    <source>
        <dbReference type="Google" id="ProtNLM"/>
    </source>
</evidence>
<feature type="non-terminal residue" evidence="1">
    <location>
        <position position="647"/>
    </location>
</feature>
<keyword evidence="2" id="KW-1185">Reference proteome</keyword>
<dbReference type="SUPFAM" id="SSF50630">
    <property type="entry name" value="Acid proteases"/>
    <property type="match status" value="1"/>
</dbReference>
<organism evidence="1 2">
    <name type="scientific">Pristionchus fissidentatus</name>
    <dbReference type="NCBI Taxonomy" id="1538716"/>
    <lineage>
        <taxon>Eukaryota</taxon>
        <taxon>Metazoa</taxon>
        <taxon>Ecdysozoa</taxon>
        <taxon>Nematoda</taxon>
        <taxon>Chromadorea</taxon>
        <taxon>Rhabditida</taxon>
        <taxon>Rhabditina</taxon>
        <taxon>Diplogasteromorpha</taxon>
        <taxon>Diplogasteroidea</taxon>
        <taxon>Neodiplogasteridae</taxon>
        <taxon>Pristionchus</taxon>
    </lineage>
</organism>
<gene>
    <name evidence="1" type="ORF">PFISCL1PPCAC_25974</name>
</gene>
<proteinExistence type="predicted"/>
<accession>A0AAV5WY62</accession>
<feature type="non-terminal residue" evidence="1">
    <location>
        <position position="1"/>
    </location>
</feature>
<dbReference type="EMBL" id="BTSY01000006">
    <property type="protein sequence ID" value="GMT34677.1"/>
    <property type="molecule type" value="Genomic_DNA"/>
</dbReference>
<dbReference type="CDD" id="cd00303">
    <property type="entry name" value="retropepsin_like"/>
    <property type="match status" value="1"/>
</dbReference>
<sequence>CIFVCVFFSLGSRGQQNSGEPLGVNTTLTRVNGWRCSIALHITCNPYGEFEASEWIREWELPSEDECRTAIIHHTYKEKDIIRTNNPNLFQNEEFVDLTPWGPDCVTGRIFSLESGDFVPDNDYHSIIENETQLLMWGQDLVNVKEWVEATTTLSPSVGTLINQTISRAGDFIKEEGESFTSKINKIPSIGESVVNQTKEVMEKAIDSVVDKLIEELLPIAKWICIIVLIIIAAEYSNTMGNCTGKRNDSAAAVTVENDRQATDRVLLGAKISAIEKYNPEAESPFMFCRRIQDDLNVCCPDVNRAKGIIATKLEPIHRDRLSQMHIATRFGSNVPLETFFDELCEVLVTKRERELAYQRMYALVKADFETVDEYAYAIKFEGDFAFPSMSFKGKDAAIMAAFIEGLDGKTKFHMSVVSPTSLDKAVEIARIVENLLRANNKFEEDEHPTNAIDFHGMLKTGVHAANGFARVAFPLQYQAVKTGVKAVGSLARAAEKATFIFSLNPQALPKIPLSISNHVLPTLWDSGAGCSYISRSTSKLLSQRPIKKTGSRGIAANGESFKFIGELDCFVEIGSLKITHTFLISNDRHCPASALFGLDFMDSLESIGAQYYLSTKKKTLTVGKDVIFFLPNHITRNTCSISTKNT</sequence>
<dbReference type="AlphaFoldDB" id="A0AAV5WY62"/>
<reference evidence="1" key="1">
    <citation type="submission" date="2023-10" db="EMBL/GenBank/DDBJ databases">
        <title>Genome assembly of Pristionchus species.</title>
        <authorList>
            <person name="Yoshida K."/>
            <person name="Sommer R.J."/>
        </authorList>
    </citation>
    <scope>NUCLEOTIDE SEQUENCE</scope>
    <source>
        <strain evidence="1">RS5133</strain>
    </source>
</reference>